<reference evidence="1 2" key="1">
    <citation type="journal article" date="2022" name="Plant J.">
        <title>Chromosome-level genome of Camellia lanceoleosa provides a valuable resource for understanding genome evolution and self-incompatibility.</title>
        <authorList>
            <person name="Gong W."/>
            <person name="Xiao S."/>
            <person name="Wang L."/>
            <person name="Liao Z."/>
            <person name="Chang Y."/>
            <person name="Mo W."/>
            <person name="Hu G."/>
            <person name="Li W."/>
            <person name="Zhao G."/>
            <person name="Zhu H."/>
            <person name="Hu X."/>
            <person name="Ji K."/>
            <person name="Xiang X."/>
            <person name="Song Q."/>
            <person name="Yuan D."/>
            <person name="Jin S."/>
            <person name="Zhang L."/>
        </authorList>
    </citation>
    <scope>NUCLEOTIDE SEQUENCE [LARGE SCALE GENOMIC DNA]</scope>
    <source>
        <strain evidence="1">SQ_2022a</strain>
    </source>
</reference>
<gene>
    <name evidence="1" type="ORF">LOK49_LG07G02088</name>
</gene>
<name>A0ACC0H3W4_9ERIC</name>
<evidence type="ECO:0000313" key="1">
    <source>
        <dbReference type="EMBL" id="KAI8008207.1"/>
    </source>
</evidence>
<accession>A0ACC0H3W4</accession>
<keyword evidence="2" id="KW-1185">Reference proteome</keyword>
<dbReference type="Proteomes" id="UP001060215">
    <property type="component" value="Chromosome 7"/>
</dbReference>
<organism evidence="1 2">
    <name type="scientific">Camellia lanceoleosa</name>
    <dbReference type="NCBI Taxonomy" id="1840588"/>
    <lineage>
        <taxon>Eukaryota</taxon>
        <taxon>Viridiplantae</taxon>
        <taxon>Streptophyta</taxon>
        <taxon>Embryophyta</taxon>
        <taxon>Tracheophyta</taxon>
        <taxon>Spermatophyta</taxon>
        <taxon>Magnoliopsida</taxon>
        <taxon>eudicotyledons</taxon>
        <taxon>Gunneridae</taxon>
        <taxon>Pentapetalae</taxon>
        <taxon>asterids</taxon>
        <taxon>Ericales</taxon>
        <taxon>Theaceae</taxon>
        <taxon>Camellia</taxon>
    </lineage>
</organism>
<proteinExistence type="predicted"/>
<comment type="caution">
    <text evidence="1">The sequence shown here is derived from an EMBL/GenBank/DDBJ whole genome shotgun (WGS) entry which is preliminary data.</text>
</comment>
<protein>
    <submittedName>
        <fullName evidence="1">Uncharacterized protein</fullName>
    </submittedName>
</protein>
<sequence>MESCDEEVCWGNEGGRKGLGVAPNGGKVLGGGVEGSKLHLQTTPLSLSLSPPFAAVVVYPVDGKQSQQIRLPQFQRHLREEDHQSHQQQTTPFLFFPIISSHHFHQNHPLQFSHPWQHARPDPPFPQTHSSTPTPIPIPIPTPPPCNSGSTPIPPRLPLSPPSGSDPDPLTLPKPNKDFSPSSSLSPSPSPKPNRFVPPHLRPGFVGREEKPGPELQKQQGVRSREFGGHFGSPNKHGEEGRPKSGGGYERMRRVGDSGPVEMNRPRSSGTRPSSSG</sequence>
<evidence type="ECO:0000313" key="2">
    <source>
        <dbReference type="Proteomes" id="UP001060215"/>
    </source>
</evidence>
<dbReference type="EMBL" id="CM045764">
    <property type="protein sequence ID" value="KAI8008207.1"/>
    <property type="molecule type" value="Genomic_DNA"/>
</dbReference>